<feature type="non-terminal residue" evidence="1">
    <location>
        <position position="1"/>
    </location>
</feature>
<proteinExistence type="predicted"/>
<dbReference type="RefSeq" id="XP_014149202.1">
    <property type="nucleotide sequence ID" value="XM_014293727.1"/>
</dbReference>
<name>A0A0L0FEX2_9EUKA</name>
<dbReference type="AlphaFoldDB" id="A0A0L0FEX2"/>
<keyword evidence="2" id="KW-1185">Reference proteome</keyword>
<reference evidence="1 2" key="1">
    <citation type="submission" date="2011-02" db="EMBL/GenBank/DDBJ databases">
        <title>The Genome Sequence of Sphaeroforma arctica JP610.</title>
        <authorList>
            <consortium name="The Broad Institute Genome Sequencing Platform"/>
            <person name="Russ C."/>
            <person name="Cuomo C."/>
            <person name="Young S.K."/>
            <person name="Zeng Q."/>
            <person name="Gargeya S."/>
            <person name="Alvarado L."/>
            <person name="Berlin A."/>
            <person name="Chapman S.B."/>
            <person name="Chen Z."/>
            <person name="Freedman E."/>
            <person name="Gellesch M."/>
            <person name="Goldberg J."/>
            <person name="Griggs A."/>
            <person name="Gujja S."/>
            <person name="Heilman E."/>
            <person name="Heiman D."/>
            <person name="Howarth C."/>
            <person name="Mehta T."/>
            <person name="Neiman D."/>
            <person name="Pearson M."/>
            <person name="Roberts A."/>
            <person name="Saif S."/>
            <person name="Shea T."/>
            <person name="Shenoy N."/>
            <person name="Sisk P."/>
            <person name="Stolte C."/>
            <person name="Sykes S."/>
            <person name="White J."/>
            <person name="Yandava C."/>
            <person name="Burger G."/>
            <person name="Gray M.W."/>
            <person name="Holland P.W.H."/>
            <person name="King N."/>
            <person name="Lang F.B.F."/>
            <person name="Roger A.J."/>
            <person name="Ruiz-Trillo I."/>
            <person name="Haas B."/>
            <person name="Nusbaum C."/>
            <person name="Birren B."/>
        </authorList>
    </citation>
    <scope>NUCLEOTIDE SEQUENCE [LARGE SCALE GENOMIC DNA]</scope>
    <source>
        <strain evidence="1 2">JP610</strain>
    </source>
</reference>
<protein>
    <submittedName>
        <fullName evidence="1">Uncharacterized protein</fullName>
    </submittedName>
</protein>
<dbReference type="GeneID" id="25912674"/>
<organism evidence="1 2">
    <name type="scientific">Sphaeroforma arctica JP610</name>
    <dbReference type="NCBI Taxonomy" id="667725"/>
    <lineage>
        <taxon>Eukaryota</taxon>
        <taxon>Ichthyosporea</taxon>
        <taxon>Ichthyophonida</taxon>
        <taxon>Sphaeroforma</taxon>
    </lineage>
</organism>
<dbReference type="Proteomes" id="UP000054560">
    <property type="component" value="Unassembled WGS sequence"/>
</dbReference>
<evidence type="ECO:0000313" key="1">
    <source>
        <dbReference type="EMBL" id="KNC75300.1"/>
    </source>
</evidence>
<sequence length="51" mass="6130">RYTGGFAPIRLYEDVTFVDRTEWFERESVKTYLGDKRCSLQLEESVEHTDR</sequence>
<evidence type="ECO:0000313" key="2">
    <source>
        <dbReference type="Proteomes" id="UP000054560"/>
    </source>
</evidence>
<dbReference type="EMBL" id="KQ243710">
    <property type="protein sequence ID" value="KNC75300.1"/>
    <property type="molecule type" value="Genomic_DNA"/>
</dbReference>
<accession>A0A0L0FEX2</accession>
<gene>
    <name evidence="1" type="ORF">SARC_12170</name>
</gene>